<evidence type="ECO:0000259" key="1">
    <source>
        <dbReference type="PROSITE" id="PS50943"/>
    </source>
</evidence>
<feature type="domain" description="HTH cro/C1-type" evidence="1">
    <location>
        <begin position="8"/>
        <end position="64"/>
    </location>
</feature>
<dbReference type="AlphaFoldDB" id="A0A9W5R271"/>
<evidence type="ECO:0000313" key="3">
    <source>
        <dbReference type="Proteomes" id="UP000014028"/>
    </source>
</evidence>
<dbReference type="Gene3D" id="1.10.260.40">
    <property type="entry name" value="lambda repressor-like DNA-binding domains"/>
    <property type="match status" value="1"/>
</dbReference>
<dbReference type="InterPro" id="IPR001387">
    <property type="entry name" value="Cro/C1-type_HTH"/>
</dbReference>
<dbReference type="SUPFAM" id="SSF47413">
    <property type="entry name" value="lambda repressor-like DNA-binding domains"/>
    <property type="match status" value="1"/>
</dbReference>
<name>A0A9W5R271_BACCE</name>
<dbReference type="PROSITE" id="PS50943">
    <property type="entry name" value="HTH_CROC1"/>
    <property type="match status" value="1"/>
</dbReference>
<dbReference type="InterPro" id="IPR010982">
    <property type="entry name" value="Lambda_DNA-bd_dom_sf"/>
</dbReference>
<dbReference type="Proteomes" id="UP000014028">
    <property type="component" value="Unassembled WGS sequence"/>
</dbReference>
<protein>
    <recommendedName>
        <fullName evidence="1">HTH cro/C1-type domain-containing protein</fullName>
    </recommendedName>
</protein>
<comment type="caution">
    <text evidence="2">The sequence shown here is derived from an EMBL/GenBank/DDBJ whole genome shotgun (WGS) entry which is preliminary data.</text>
</comment>
<dbReference type="GO" id="GO:0003677">
    <property type="term" value="F:DNA binding"/>
    <property type="evidence" value="ECO:0007669"/>
    <property type="project" value="InterPro"/>
</dbReference>
<organism evidence="2 3">
    <name type="scientific">Bacillus cereus VD184</name>
    <dbReference type="NCBI Taxonomy" id="1053242"/>
    <lineage>
        <taxon>Bacteria</taxon>
        <taxon>Bacillati</taxon>
        <taxon>Bacillota</taxon>
        <taxon>Bacilli</taxon>
        <taxon>Bacillales</taxon>
        <taxon>Bacillaceae</taxon>
        <taxon>Bacillus</taxon>
        <taxon>Bacillus cereus group</taxon>
    </lineage>
</organism>
<dbReference type="RefSeq" id="WP_016123576.1">
    <property type="nucleotide sequence ID" value="NZ_KB976837.1"/>
</dbReference>
<evidence type="ECO:0000313" key="2">
    <source>
        <dbReference type="EMBL" id="EOQ04913.1"/>
    </source>
</evidence>
<gene>
    <name evidence="2" type="ORF">IKC_06290</name>
</gene>
<accession>A0A9W5R271</accession>
<sequence length="100" mass="11757">MHYNVQFIRRLREEMGLSVSKMSEVLGYVDGDHTYYRFEQGRADIPITRSGLIAYMLDCHVHELFIVGECKRLNIPEEKLKSRYRRAYKGRSTRGFVPAV</sequence>
<reference evidence="2 3" key="1">
    <citation type="submission" date="2012-12" db="EMBL/GenBank/DDBJ databases">
        <title>The Genome Sequence of Bacillus cereus VD184.</title>
        <authorList>
            <consortium name="The Broad Institute Genome Sequencing Platform"/>
            <consortium name="The Broad Institute Genome Sequencing Center for Infectious Disease"/>
            <person name="Feldgarden M."/>
            <person name="Van der Auwera G.A."/>
            <person name="Mahillon J."/>
            <person name="Duprez V."/>
            <person name="Timmery S."/>
            <person name="Mattelet C."/>
            <person name="Dierick K."/>
            <person name="Sun M."/>
            <person name="Yu Z."/>
            <person name="Zhu L."/>
            <person name="Hu X."/>
            <person name="Shank E.B."/>
            <person name="Swiecicka I."/>
            <person name="Hansen B.M."/>
            <person name="Andrup L."/>
            <person name="Walker B."/>
            <person name="Young S.K."/>
            <person name="Zeng Q."/>
            <person name="Gargeya S."/>
            <person name="Fitzgerald M."/>
            <person name="Haas B."/>
            <person name="Abouelleil A."/>
            <person name="Alvarado L."/>
            <person name="Arachchi H.M."/>
            <person name="Berlin A.M."/>
            <person name="Chapman S.B."/>
            <person name="Dewar J."/>
            <person name="Goldberg J."/>
            <person name="Griggs A."/>
            <person name="Gujja S."/>
            <person name="Hansen M."/>
            <person name="Howarth C."/>
            <person name="Imamovic A."/>
            <person name="Larimer J."/>
            <person name="McCowan C."/>
            <person name="Murphy C."/>
            <person name="Neiman D."/>
            <person name="Pearson M."/>
            <person name="Priest M."/>
            <person name="Roberts A."/>
            <person name="Saif S."/>
            <person name="Shea T."/>
            <person name="Sisk P."/>
            <person name="Sykes S."/>
            <person name="Wortman J."/>
            <person name="Nusbaum C."/>
            <person name="Birren B."/>
        </authorList>
    </citation>
    <scope>NUCLEOTIDE SEQUENCE [LARGE SCALE GENOMIC DNA]</scope>
    <source>
        <strain evidence="2 3">VD184</strain>
    </source>
</reference>
<dbReference type="EMBL" id="AHFK01000081">
    <property type="protein sequence ID" value="EOQ04913.1"/>
    <property type="molecule type" value="Genomic_DNA"/>
</dbReference>
<dbReference type="CDD" id="cd00093">
    <property type="entry name" value="HTH_XRE"/>
    <property type="match status" value="1"/>
</dbReference>
<proteinExistence type="predicted"/>